<accession>K0T7S7</accession>
<evidence type="ECO:0000313" key="1">
    <source>
        <dbReference type="EMBL" id="EJK74838.1"/>
    </source>
</evidence>
<sequence>MWPEFIDAAPFWSTELVSGGRGLSGFSSSLWACACLWAVGRLSTRSTASSGPTGALEGTDIDVPISEIVLYQYSSQTKSPTKTMMPLQVDQHQEMSEARNEQPTAVENVLRGIGDELAGEVLSGVVETSVQAQCALYRDAAERVANRLSETPPTAAGDARIEATTTPTAGNLDALDGAAADLPGGDLSAGADISAVADVPAALGGGGGVDIAAAGVDCDCGGCVCVIS</sequence>
<gene>
    <name evidence="1" type="ORF">THAOC_03459</name>
</gene>
<reference evidence="1 2" key="1">
    <citation type="journal article" date="2012" name="Genome Biol.">
        <title>Genome and low-iron response of an oceanic diatom adapted to chronic iron limitation.</title>
        <authorList>
            <person name="Lommer M."/>
            <person name="Specht M."/>
            <person name="Roy A.S."/>
            <person name="Kraemer L."/>
            <person name="Andreson R."/>
            <person name="Gutowska M.A."/>
            <person name="Wolf J."/>
            <person name="Bergner S.V."/>
            <person name="Schilhabel M.B."/>
            <person name="Klostermeier U.C."/>
            <person name="Beiko R.G."/>
            <person name="Rosenstiel P."/>
            <person name="Hippler M."/>
            <person name="Laroche J."/>
        </authorList>
    </citation>
    <scope>NUCLEOTIDE SEQUENCE [LARGE SCALE GENOMIC DNA]</scope>
    <source>
        <strain evidence="1 2">CCMP1005</strain>
    </source>
</reference>
<dbReference type="AlphaFoldDB" id="K0T7S7"/>
<comment type="caution">
    <text evidence="1">The sequence shown here is derived from an EMBL/GenBank/DDBJ whole genome shotgun (WGS) entry which is preliminary data.</text>
</comment>
<organism evidence="1 2">
    <name type="scientific">Thalassiosira oceanica</name>
    <name type="common">Marine diatom</name>
    <dbReference type="NCBI Taxonomy" id="159749"/>
    <lineage>
        <taxon>Eukaryota</taxon>
        <taxon>Sar</taxon>
        <taxon>Stramenopiles</taxon>
        <taxon>Ochrophyta</taxon>
        <taxon>Bacillariophyta</taxon>
        <taxon>Coscinodiscophyceae</taxon>
        <taxon>Thalassiosirophycidae</taxon>
        <taxon>Thalassiosirales</taxon>
        <taxon>Thalassiosiraceae</taxon>
        <taxon>Thalassiosira</taxon>
    </lineage>
</organism>
<evidence type="ECO:0000313" key="2">
    <source>
        <dbReference type="Proteomes" id="UP000266841"/>
    </source>
</evidence>
<proteinExistence type="predicted"/>
<keyword evidence="2" id="KW-1185">Reference proteome</keyword>
<dbReference type="Proteomes" id="UP000266841">
    <property type="component" value="Unassembled WGS sequence"/>
</dbReference>
<name>K0T7S7_THAOC</name>
<protein>
    <submittedName>
        <fullName evidence="1">Uncharacterized protein</fullName>
    </submittedName>
</protein>
<dbReference type="EMBL" id="AGNL01003327">
    <property type="protein sequence ID" value="EJK74838.1"/>
    <property type="molecule type" value="Genomic_DNA"/>
</dbReference>